<accession>A0ABM8L8I4</accession>
<protein>
    <submittedName>
        <fullName evidence="1">Uncharacterized protein</fullName>
    </submittedName>
</protein>
<evidence type="ECO:0000313" key="1">
    <source>
        <dbReference type="EMBL" id="CAB3831135.1"/>
    </source>
</evidence>
<organism evidence="1 2">
    <name type="scientific">Achromobacter mucicolens</name>
    <dbReference type="NCBI Taxonomy" id="1389922"/>
    <lineage>
        <taxon>Bacteria</taxon>
        <taxon>Pseudomonadati</taxon>
        <taxon>Pseudomonadota</taxon>
        <taxon>Betaproteobacteria</taxon>
        <taxon>Burkholderiales</taxon>
        <taxon>Alcaligenaceae</taxon>
        <taxon>Achromobacter</taxon>
    </lineage>
</organism>
<dbReference type="EMBL" id="CADIKR010000001">
    <property type="protein sequence ID" value="CAB3831135.1"/>
    <property type="molecule type" value="Genomic_DNA"/>
</dbReference>
<comment type="caution">
    <text evidence="1">The sequence shown here is derived from an EMBL/GenBank/DDBJ whole genome shotgun (WGS) entry which is preliminary data.</text>
</comment>
<gene>
    <name evidence="1" type="ORF">LMG3415_00925</name>
</gene>
<dbReference type="Proteomes" id="UP000507140">
    <property type="component" value="Unassembled WGS sequence"/>
</dbReference>
<evidence type="ECO:0000313" key="2">
    <source>
        <dbReference type="Proteomes" id="UP000507140"/>
    </source>
</evidence>
<sequence>MRRCGGPVSTTPAPRTCLYHPLQDIRPPSAVYRRAA</sequence>
<name>A0ABM8L8I4_9BURK</name>
<reference evidence="1 2" key="1">
    <citation type="submission" date="2020-04" db="EMBL/GenBank/DDBJ databases">
        <authorList>
            <person name="De Canck E."/>
        </authorList>
    </citation>
    <scope>NUCLEOTIDE SEQUENCE [LARGE SCALE GENOMIC DNA]</scope>
    <source>
        <strain evidence="1 2">LMG 3415</strain>
    </source>
</reference>
<proteinExistence type="predicted"/>
<keyword evidence="2" id="KW-1185">Reference proteome</keyword>